<dbReference type="Gene3D" id="1.10.287.80">
    <property type="entry name" value="ATP synthase, gamma subunit, helix hairpin domain"/>
    <property type="match status" value="1"/>
</dbReference>
<organism evidence="10 11">
    <name type="scientific">candidate division TM6 bacterium JCVI TM6SC1</name>
    <dbReference type="NCBI Taxonomy" id="1306947"/>
    <lineage>
        <taxon>Bacteria</taxon>
        <taxon>Candidatus Babelota</taxon>
        <taxon>Vermiphilus</taxon>
    </lineage>
</organism>
<dbReference type="GO" id="GO:0046933">
    <property type="term" value="F:proton-transporting ATP synthase activity, rotational mechanism"/>
    <property type="evidence" value="ECO:0007669"/>
    <property type="project" value="InterPro"/>
</dbReference>
<keyword evidence="5" id="KW-0375">Hydrogen ion transport</keyword>
<dbReference type="PANTHER" id="PTHR11693">
    <property type="entry name" value="ATP SYNTHASE GAMMA CHAIN"/>
    <property type="match status" value="1"/>
</dbReference>
<dbReference type="EMBL" id="ARQD01000002">
    <property type="protein sequence ID" value="KIX85228.1"/>
    <property type="molecule type" value="Genomic_DNA"/>
</dbReference>
<dbReference type="eggNOG" id="COG0224">
    <property type="taxonomic scope" value="Bacteria"/>
</dbReference>
<keyword evidence="6" id="KW-0406">Ion transport</keyword>
<gene>
    <name evidence="10" type="ORF">J120_02785</name>
</gene>
<dbReference type="CDD" id="cd12151">
    <property type="entry name" value="F1-ATPase_gamma"/>
    <property type="match status" value="1"/>
</dbReference>
<evidence type="ECO:0000256" key="6">
    <source>
        <dbReference type="ARBA" id="ARBA00023065"/>
    </source>
</evidence>
<keyword evidence="8" id="KW-0139">CF(1)</keyword>
<evidence type="ECO:0000256" key="3">
    <source>
        <dbReference type="ARBA" id="ARBA00007681"/>
    </source>
</evidence>
<dbReference type="GO" id="GO:0045259">
    <property type="term" value="C:proton-transporting ATP synthase complex"/>
    <property type="evidence" value="ECO:0007669"/>
    <property type="project" value="UniProtKB-KW"/>
</dbReference>
<evidence type="ECO:0000256" key="1">
    <source>
        <dbReference type="ARBA" id="ARBA00003456"/>
    </source>
</evidence>
<protein>
    <recommendedName>
        <fullName evidence="12">ATP synthase gamma chain</fullName>
    </recommendedName>
</protein>
<evidence type="ECO:0008006" key="12">
    <source>
        <dbReference type="Google" id="ProtNLM"/>
    </source>
</evidence>
<dbReference type="STRING" id="1306947.J120_02785"/>
<dbReference type="PRINTS" id="PR00126">
    <property type="entry name" value="ATPASEGAMMA"/>
</dbReference>
<keyword evidence="7" id="KW-0472">Membrane</keyword>
<dbReference type="Gene3D" id="3.40.1380.10">
    <property type="match status" value="1"/>
</dbReference>
<dbReference type="AlphaFoldDB" id="A0A0D2JLL9"/>
<dbReference type="Pfam" id="PF00231">
    <property type="entry name" value="ATP-synt"/>
    <property type="match status" value="1"/>
</dbReference>
<dbReference type="SUPFAM" id="SSF52943">
    <property type="entry name" value="ATP synthase (F1-ATPase), gamma subunit"/>
    <property type="match status" value="1"/>
</dbReference>
<accession>A0A0D2JLL9</accession>
<reference evidence="10 11" key="1">
    <citation type="journal article" date="2013" name="Proc. Natl. Acad. Sci. U.S.A.">
        <title>Candidate phylum TM6 genome recovered from a hospital sink biofilm provides genomic insights into this uncultivated phylum.</title>
        <authorList>
            <person name="McLean J.S."/>
            <person name="Lombardo M.J."/>
            <person name="Badger J.H."/>
            <person name="Edlund A."/>
            <person name="Novotny M."/>
            <person name="Yee-Greenbaum J."/>
            <person name="Vyahhi N."/>
            <person name="Hall A.P."/>
            <person name="Yang Y."/>
            <person name="Dupont C.L."/>
            <person name="Ziegler M.G."/>
            <person name="Chitsaz H."/>
            <person name="Allen A.E."/>
            <person name="Yooseph S."/>
            <person name="Tesler G."/>
            <person name="Pevzner P.A."/>
            <person name="Friedman R.M."/>
            <person name="Nealson K.H."/>
            <person name="Venter J.C."/>
            <person name="Lasken R.S."/>
        </authorList>
    </citation>
    <scope>NUCLEOTIDE SEQUENCE [LARGE SCALE GENOMIC DNA]</scope>
    <source>
        <strain evidence="10 11">TM6SC1</strain>
    </source>
</reference>
<evidence type="ECO:0000256" key="7">
    <source>
        <dbReference type="ARBA" id="ARBA00023136"/>
    </source>
</evidence>
<keyword evidence="9" id="KW-0066">ATP synthesis</keyword>
<comment type="caution">
    <text evidence="10">The sequence shown here is derived from an EMBL/GenBank/DDBJ whole genome shotgun (WGS) entry which is preliminary data.</text>
</comment>
<comment type="subcellular location">
    <subcellularLocation>
        <location evidence="2">Membrane</location>
        <topology evidence="2">Peripheral membrane protein</topology>
    </subcellularLocation>
</comment>
<dbReference type="InterPro" id="IPR035968">
    <property type="entry name" value="ATP_synth_F1_ATPase_gsu"/>
</dbReference>
<keyword evidence="4" id="KW-0813">Transport</keyword>
<evidence type="ECO:0000256" key="2">
    <source>
        <dbReference type="ARBA" id="ARBA00004170"/>
    </source>
</evidence>
<dbReference type="PANTHER" id="PTHR11693:SF22">
    <property type="entry name" value="ATP SYNTHASE SUBUNIT GAMMA, MITOCHONDRIAL"/>
    <property type="match status" value="1"/>
</dbReference>
<keyword evidence="11" id="KW-1185">Reference proteome</keyword>
<evidence type="ECO:0000256" key="5">
    <source>
        <dbReference type="ARBA" id="ARBA00022781"/>
    </source>
</evidence>
<evidence type="ECO:0000256" key="8">
    <source>
        <dbReference type="ARBA" id="ARBA00023196"/>
    </source>
</evidence>
<evidence type="ECO:0000313" key="11">
    <source>
        <dbReference type="Proteomes" id="UP000032214"/>
    </source>
</evidence>
<comment type="function">
    <text evidence="1">Produces ATP from ADP in the presence of a proton gradient across the membrane. The gamma chain is believed to be important in regulating ATPase activity and the flow of protons through the CF(0) complex.</text>
</comment>
<evidence type="ECO:0000256" key="4">
    <source>
        <dbReference type="ARBA" id="ARBA00022448"/>
    </source>
</evidence>
<name>A0A0D2JLL9_9BACT</name>
<proteinExistence type="inferred from homology"/>
<evidence type="ECO:0000256" key="9">
    <source>
        <dbReference type="ARBA" id="ARBA00023310"/>
    </source>
</evidence>
<evidence type="ECO:0000313" key="10">
    <source>
        <dbReference type="EMBL" id="KIX85228.1"/>
    </source>
</evidence>
<comment type="similarity">
    <text evidence="3">Belongs to the ATPase gamma chain family.</text>
</comment>
<dbReference type="InterPro" id="IPR000131">
    <property type="entry name" value="ATP_synth_F1_gsu"/>
</dbReference>
<sequence>MSQLIQMRQQIKAIETIKKITHAMRLIAMSAHTRLRAGQATIEEYKKEMEHLFTTVSTNSPEWVNPLIDIPEAQKILVILIGSEKGLCGAFNSSLFSYSKESINNYASHATFIGVGKKAIEFLRAQSIEHIIEYPRLQSNAISVITQQITDLITAKAQYSHVIVYSNVLKSFFVQRPATTFIVPLQHSTSATQPVIAEPYVWEEPQEKVLEGLFIQLVYAQLYYLLYTSLVAEQAARFISMDGATRNANQMIETKKLHYNKARQAQITKELAELSGNL</sequence>
<dbReference type="Proteomes" id="UP000032214">
    <property type="component" value="Unassembled WGS sequence"/>
</dbReference>